<keyword evidence="2" id="KW-1185">Reference proteome</keyword>
<protein>
    <submittedName>
        <fullName evidence="1">Uncharacterized protein</fullName>
    </submittedName>
</protein>
<dbReference type="EMBL" id="LSDG01000046">
    <property type="protein sequence ID" value="KXB64932.1"/>
    <property type="molecule type" value="Genomic_DNA"/>
</dbReference>
<evidence type="ECO:0000313" key="1">
    <source>
        <dbReference type="EMBL" id="KXB64932.1"/>
    </source>
</evidence>
<accession>A0A134AB34</accession>
<organism evidence="1 2">
    <name type="scientific">Aedoeadaptatus coxii</name>
    <dbReference type="NCBI Taxonomy" id="755172"/>
    <lineage>
        <taxon>Bacteria</taxon>
        <taxon>Bacillati</taxon>
        <taxon>Bacillota</taxon>
        <taxon>Tissierellia</taxon>
        <taxon>Tissierellales</taxon>
        <taxon>Peptoniphilaceae</taxon>
        <taxon>Aedoeadaptatus</taxon>
    </lineage>
</organism>
<evidence type="ECO:0000313" key="2">
    <source>
        <dbReference type="Proteomes" id="UP000070442"/>
    </source>
</evidence>
<proteinExistence type="predicted"/>
<gene>
    <name evidence="1" type="ORF">HMPREF1863_01851</name>
</gene>
<dbReference type="AlphaFoldDB" id="A0A134AB34"/>
<dbReference type="PATRIC" id="fig|755172.3.peg.1806"/>
<comment type="caution">
    <text evidence="1">The sequence shown here is derived from an EMBL/GenBank/DDBJ whole genome shotgun (WGS) entry which is preliminary data.</text>
</comment>
<dbReference type="STRING" id="755172.HMPREF1863_01851"/>
<reference evidence="2" key="1">
    <citation type="submission" date="2016-01" db="EMBL/GenBank/DDBJ databases">
        <authorList>
            <person name="Mitreva M."/>
            <person name="Pepin K.H."/>
            <person name="Mihindukulasuriya K.A."/>
            <person name="Fulton R."/>
            <person name="Fronick C."/>
            <person name="O'Laughlin M."/>
            <person name="Miner T."/>
            <person name="Herter B."/>
            <person name="Rosa B.A."/>
            <person name="Cordes M."/>
            <person name="Tomlinson C."/>
            <person name="Wollam A."/>
            <person name="Palsikar V.B."/>
            <person name="Mardis E.R."/>
            <person name="Wilson R.K."/>
        </authorList>
    </citation>
    <scope>NUCLEOTIDE SEQUENCE [LARGE SCALE GENOMIC DNA]</scope>
    <source>
        <strain evidence="2">DNF00729</strain>
    </source>
</reference>
<dbReference type="Proteomes" id="UP000070442">
    <property type="component" value="Unassembled WGS sequence"/>
</dbReference>
<name>A0A134AB34_9FIRM</name>
<sequence length="120" mass="14136">MYIQKDKEKNMAYKYMKTQEDLNELIDSSAITMLGLYEGENGDLAFQDYLKDYLEDDTIYITMGKTINEFYGTSLPEDLRIVSLKYNKLGRLPIIRLEIGAKWFDDFIDNLQKNKKRGVR</sequence>